<protein>
    <submittedName>
        <fullName evidence="1">MFS general substrate transporter</fullName>
    </submittedName>
</protein>
<evidence type="ECO:0000313" key="1">
    <source>
        <dbReference type="EMBL" id="KAI0033240.1"/>
    </source>
</evidence>
<gene>
    <name evidence="1" type="ORF">K488DRAFT_48144</name>
</gene>
<dbReference type="Proteomes" id="UP000814128">
    <property type="component" value="Unassembled WGS sequence"/>
</dbReference>
<reference evidence="1" key="1">
    <citation type="submission" date="2021-02" db="EMBL/GenBank/DDBJ databases">
        <authorList>
            <consortium name="DOE Joint Genome Institute"/>
            <person name="Ahrendt S."/>
            <person name="Looney B.P."/>
            <person name="Miyauchi S."/>
            <person name="Morin E."/>
            <person name="Drula E."/>
            <person name="Courty P.E."/>
            <person name="Chicoki N."/>
            <person name="Fauchery L."/>
            <person name="Kohler A."/>
            <person name="Kuo A."/>
            <person name="Labutti K."/>
            <person name="Pangilinan J."/>
            <person name="Lipzen A."/>
            <person name="Riley R."/>
            <person name="Andreopoulos W."/>
            <person name="He G."/>
            <person name="Johnson J."/>
            <person name="Barry K.W."/>
            <person name="Grigoriev I.V."/>
            <person name="Nagy L."/>
            <person name="Hibbett D."/>
            <person name="Henrissat B."/>
            <person name="Matheny P.B."/>
            <person name="Labbe J."/>
            <person name="Martin F."/>
        </authorList>
    </citation>
    <scope>NUCLEOTIDE SEQUENCE</scope>
    <source>
        <strain evidence="1">EC-137</strain>
    </source>
</reference>
<keyword evidence="2" id="KW-1185">Reference proteome</keyword>
<reference evidence="1" key="2">
    <citation type="journal article" date="2022" name="New Phytol.">
        <title>Evolutionary transition to the ectomycorrhizal habit in the genomes of a hyperdiverse lineage of mushroom-forming fungi.</title>
        <authorList>
            <person name="Looney B."/>
            <person name="Miyauchi S."/>
            <person name="Morin E."/>
            <person name="Drula E."/>
            <person name="Courty P.E."/>
            <person name="Kohler A."/>
            <person name="Kuo A."/>
            <person name="LaButti K."/>
            <person name="Pangilinan J."/>
            <person name="Lipzen A."/>
            <person name="Riley R."/>
            <person name="Andreopoulos W."/>
            <person name="He G."/>
            <person name="Johnson J."/>
            <person name="Nolan M."/>
            <person name="Tritt A."/>
            <person name="Barry K.W."/>
            <person name="Grigoriev I.V."/>
            <person name="Nagy L.G."/>
            <person name="Hibbett D."/>
            <person name="Henrissat B."/>
            <person name="Matheny P.B."/>
            <person name="Labbe J."/>
            <person name="Martin F.M."/>
        </authorList>
    </citation>
    <scope>NUCLEOTIDE SEQUENCE</scope>
    <source>
        <strain evidence="1">EC-137</strain>
    </source>
</reference>
<organism evidence="1 2">
    <name type="scientific">Vararia minispora EC-137</name>
    <dbReference type="NCBI Taxonomy" id="1314806"/>
    <lineage>
        <taxon>Eukaryota</taxon>
        <taxon>Fungi</taxon>
        <taxon>Dikarya</taxon>
        <taxon>Basidiomycota</taxon>
        <taxon>Agaricomycotina</taxon>
        <taxon>Agaricomycetes</taxon>
        <taxon>Russulales</taxon>
        <taxon>Lachnocladiaceae</taxon>
        <taxon>Vararia</taxon>
    </lineage>
</organism>
<sequence>MSLYALLGVPTRPDDEKEKSARTTPYAGRGTVDDPFVVDWDAGDPENPYNWPMTRKAVITAQLAFGTWTVSFASSAYTGGIGFMRQDIQGMSETVALLGISLYVLGFGAGPLVFASLSETFGRRRIFLGTFCIYVFMHLGGAFGHNSATILATRFLAGTFGASPLTNAGGAIADMYAPRERGIASAIYATAPYLGPVIGPIVGGYISETNVGSIGGWRFTFWLMFIISTLNLLFGFLYAPVLLQRRAQRLYKESGKTKYYVSFYDRARNRTLRELLRINLTRPFRFLVTEPIVLLTAVYISVTYATLYAQFSAYPIVFMQHRGFSTGETGLAFLGIGAGVLIGTAMAPLQNRLYWRALERSETGFAAPETRLYMAIVGGICFPVGLFWFAWTTPPSIHWIVPVLGGVPTGVAIALILQSLTAYMMDAYTIYFASAMAAAVVMRSVAAAAFPLFSPPMFAALGDEWAVSVFAFLALACLPVPMLFYIYGRKLRWRSKFAWKEPEGTRSEATTVAEHTHH</sequence>
<accession>A0ACB8QNX5</accession>
<comment type="caution">
    <text evidence="1">The sequence shown here is derived from an EMBL/GenBank/DDBJ whole genome shotgun (WGS) entry which is preliminary data.</text>
</comment>
<proteinExistence type="predicted"/>
<name>A0ACB8QNX5_9AGAM</name>
<evidence type="ECO:0000313" key="2">
    <source>
        <dbReference type="Proteomes" id="UP000814128"/>
    </source>
</evidence>
<dbReference type="EMBL" id="MU273524">
    <property type="protein sequence ID" value="KAI0033240.1"/>
    <property type="molecule type" value="Genomic_DNA"/>
</dbReference>